<gene>
    <name evidence="2" type="ORF">RCO7_10659</name>
</gene>
<keyword evidence="3" id="KW-1185">Reference proteome</keyword>
<proteinExistence type="predicted"/>
<dbReference type="SUPFAM" id="SSF52058">
    <property type="entry name" value="L domain-like"/>
    <property type="match status" value="1"/>
</dbReference>
<sequence length="347" mass="38865">MRLLLICFLIRVCSAVECSWENLTVSRYFDTQEKFDALSKGCTTIINAAVVVEPKYTGSFVWNDVTDISGSFSFGNSDEDSNLTSIDMPNLVSINPTISWSILNAPNLLSVSFPRLQAICGSGLGTDAAPTARFDFPSLLIAAHIEIMEVFRDLILIKHANQKSFNAESRQDWKGQHIDENEIDNSGREISHRGNLLDLTLPKFTEVTNQLDILENFGRYVFRSSQHDNLANTDLPQHLANIPRQVPEVVNIQSYAQQNIVFPAQSVIEELYLTGNMTAVMLPVLQSIRRLVLYKGPLLSSCENEFAVHSKYLSSHKVLSHNFYAKTRGQKQTLNLPPALYPLSALE</sequence>
<feature type="chain" id="PRO_5012136320" evidence="1">
    <location>
        <begin position="16"/>
        <end position="347"/>
    </location>
</feature>
<reference evidence="3" key="1">
    <citation type="submission" date="2016-03" db="EMBL/GenBank/DDBJ databases">
        <authorList>
            <person name="Ploux O."/>
        </authorList>
    </citation>
    <scope>NUCLEOTIDE SEQUENCE [LARGE SCALE GENOMIC DNA]</scope>
    <source>
        <strain evidence="3">UK7</strain>
    </source>
</reference>
<dbReference type="EMBL" id="FJUW01000031">
    <property type="protein sequence ID" value="CZT04233.1"/>
    <property type="molecule type" value="Genomic_DNA"/>
</dbReference>
<evidence type="ECO:0000313" key="2">
    <source>
        <dbReference type="EMBL" id="CZT04233.1"/>
    </source>
</evidence>
<keyword evidence="1" id="KW-0732">Signal</keyword>
<comment type="caution">
    <text evidence="2">The sequence shown here is derived from an EMBL/GenBank/DDBJ whole genome shotgun (WGS) entry which is preliminary data.</text>
</comment>
<dbReference type="InParanoid" id="A0A1E1L161"/>
<name>A0A1E1L161_9HELO</name>
<feature type="signal peptide" evidence="1">
    <location>
        <begin position="1"/>
        <end position="15"/>
    </location>
</feature>
<accession>A0A1E1L161</accession>
<evidence type="ECO:0000256" key="1">
    <source>
        <dbReference type="SAM" id="SignalP"/>
    </source>
</evidence>
<dbReference type="Proteomes" id="UP000178129">
    <property type="component" value="Unassembled WGS sequence"/>
</dbReference>
<dbReference type="AlphaFoldDB" id="A0A1E1L161"/>
<organism evidence="2 3">
    <name type="scientific">Rhynchosporium graminicola</name>
    <dbReference type="NCBI Taxonomy" id="2792576"/>
    <lineage>
        <taxon>Eukaryota</taxon>
        <taxon>Fungi</taxon>
        <taxon>Dikarya</taxon>
        <taxon>Ascomycota</taxon>
        <taxon>Pezizomycotina</taxon>
        <taxon>Leotiomycetes</taxon>
        <taxon>Helotiales</taxon>
        <taxon>Ploettnerulaceae</taxon>
        <taxon>Rhynchosporium</taxon>
    </lineage>
</organism>
<evidence type="ECO:0000313" key="3">
    <source>
        <dbReference type="Proteomes" id="UP000178129"/>
    </source>
</evidence>
<protein>
    <submittedName>
        <fullName evidence="2">Uncharacterized protein</fullName>
    </submittedName>
</protein>